<feature type="signal peptide" evidence="1">
    <location>
        <begin position="1"/>
        <end position="21"/>
    </location>
</feature>
<dbReference type="Proteomes" id="UP000244336">
    <property type="component" value="Chromosome 3"/>
</dbReference>
<keyword evidence="1" id="KW-0732">Signal</keyword>
<name>A0A2T7E6I0_9POAL</name>
<accession>A0A2T7E6I0</accession>
<dbReference type="EMBL" id="CM009751">
    <property type="protein sequence ID" value="PUZ63435.1"/>
    <property type="molecule type" value="Genomic_DNA"/>
</dbReference>
<evidence type="ECO:0000256" key="1">
    <source>
        <dbReference type="SAM" id="SignalP"/>
    </source>
</evidence>
<protein>
    <recommendedName>
        <fullName evidence="4">Secreted protein</fullName>
    </recommendedName>
</protein>
<evidence type="ECO:0000313" key="2">
    <source>
        <dbReference type="EMBL" id="PUZ63435.1"/>
    </source>
</evidence>
<evidence type="ECO:0008006" key="4">
    <source>
        <dbReference type="Google" id="ProtNLM"/>
    </source>
</evidence>
<dbReference type="Gramene" id="PUZ63435">
    <property type="protein sequence ID" value="PUZ63435"/>
    <property type="gene ID" value="GQ55_3G068200"/>
</dbReference>
<gene>
    <name evidence="2" type="ORF">GQ55_3G068200</name>
</gene>
<reference evidence="2 3" key="1">
    <citation type="submission" date="2018-04" db="EMBL/GenBank/DDBJ databases">
        <title>WGS assembly of Panicum hallii var. hallii HAL2.</title>
        <authorList>
            <person name="Lovell J."/>
            <person name="Jenkins J."/>
            <person name="Lowry D."/>
            <person name="Mamidi S."/>
            <person name="Sreedasyam A."/>
            <person name="Weng X."/>
            <person name="Barry K."/>
            <person name="Bonette J."/>
            <person name="Campitelli B."/>
            <person name="Daum C."/>
            <person name="Gordon S."/>
            <person name="Gould B."/>
            <person name="Lipzen A."/>
            <person name="MacQueen A."/>
            <person name="Palacio-Mejia J."/>
            <person name="Plott C."/>
            <person name="Shakirov E."/>
            <person name="Shu S."/>
            <person name="Yoshinaga Y."/>
            <person name="Zane M."/>
            <person name="Rokhsar D."/>
            <person name="Grimwood J."/>
            <person name="Schmutz J."/>
            <person name="Juenger T."/>
        </authorList>
    </citation>
    <scope>NUCLEOTIDE SEQUENCE [LARGE SCALE GENOMIC DNA]</scope>
    <source>
        <strain evidence="3">cv. HAL2</strain>
    </source>
</reference>
<keyword evidence="3" id="KW-1185">Reference proteome</keyword>
<dbReference type="AlphaFoldDB" id="A0A2T7E6I0"/>
<feature type="chain" id="PRO_5015576682" description="Secreted protein" evidence="1">
    <location>
        <begin position="22"/>
        <end position="94"/>
    </location>
</feature>
<organism evidence="2 3">
    <name type="scientific">Panicum hallii var. hallii</name>
    <dbReference type="NCBI Taxonomy" id="1504633"/>
    <lineage>
        <taxon>Eukaryota</taxon>
        <taxon>Viridiplantae</taxon>
        <taxon>Streptophyta</taxon>
        <taxon>Embryophyta</taxon>
        <taxon>Tracheophyta</taxon>
        <taxon>Spermatophyta</taxon>
        <taxon>Magnoliopsida</taxon>
        <taxon>Liliopsida</taxon>
        <taxon>Poales</taxon>
        <taxon>Poaceae</taxon>
        <taxon>PACMAD clade</taxon>
        <taxon>Panicoideae</taxon>
        <taxon>Panicodae</taxon>
        <taxon>Paniceae</taxon>
        <taxon>Panicinae</taxon>
        <taxon>Panicum</taxon>
        <taxon>Panicum sect. Panicum</taxon>
    </lineage>
</organism>
<evidence type="ECO:0000313" key="3">
    <source>
        <dbReference type="Proteomes" id="UP000244336"/>
    </source>
</evidence>
<proteinExistence type="predicted"/>
<sequence>MLPPVPLCTLLFHLLLHELNAGSSLGQDRRTAPRWADGAAAQPHAMAAVRVWRRRPSGSAGWEAGRGGVRFDWSTKQRAVGKKRMNLMLRWAKN</sequence>